<comment type="catalytic activity">
    <reaction evidence="1">
        <text>ATP + protein L-histidine = ADP + protein N-phospho-L-histidine.</text>
        <dbReference type="EC" id="2.7.13.3"/>
    </reaction>
</comment>
<feature type="domain" description="HAMP" evidence="19">
    <location>
        <begin position="185"/>
        <end position="239"/>
    </location>
</feature>
<dbReference type="PANTHER" id="PTHR45528:SF11">
    <property type="entry name" value="HISTIDINE KINASE"/>
    <property type="match status" value="1"/>
</dbReference>
<evidence type="ECO:0000256" key="9">
    <source>
        <dbReference type="ARBA" id="ARBA00022777"/>
    </source>
</evidence>
<comment type="function">
    <text evidence="15">Member of the two-component regulatory system HssS/HssR involved in intracellular heme homeostasis and tempering of staphylococcal virulence. HssS functions as a heme sensor histidine kinase which is autophosphorylated at a histidine residue and transfers its phosphate group to an aspartate residue of HssR. HssR/HssS activates the expression of hrtAB, an efflux pump, in response to extracellular heme, hemin, hemoglobin or blood.</text>
</comment>
<dbReference type="Pfam" id="PF00672">
    <property type="entry name" value="HAMP"/>
    <property type="match status" value="1"/>
</dbReference>
<dbReference type="PRINTS" id="PR00344">
    <property type="entry name" value="BCTRLSENSOR"/>
</dbReference>
<keyword evidence="11 17" id="KW-1133">Transmembrane helix</keyword>
<dbReference type="InterPro" id="IPR003660">
    <property type="entry name" value="HAMP_dom"/>
</dbReference>
<dbReference type="SUPFAM" id="SSF158472">
    <property type="entry name" value="HAMP domain-like"/>
    <property type="match status" value="1"/>
</dbReference>
<protein>
    <recommendedName>
        <fullName evidence="16">Heme sensor protein HssS</fullName>
        <ecNumber evidence="3">2.7.13.3</ecNumber>
    </recommendedName>
</protein>
<dbReference type="InterPro" id="IPR004358">
    <property type="entry name" value="Sig_transdc_His_kin-like_C"/>
</dbReference>
<dbReference type="RefSeq" id="WP_144700631.1">
    <property type="nucleotide sequence ID" value="NZ_VNJJ01000004.1"/>
</dbReference>
<evidence type="ECO:0000256" key="15">
    <source>
        <dbReference type="ARBA" id="ARBA00037219"/>
    </source>
</evidence>
<evidence type="ECO:0000256" key="16">
    <source>
        <dbReference type="ARBA" id="ARBA00040841"/>
    </source>
</evidence>
<comment type="subcellular location">
    <subcellularLocation>
        <location evidence="2">Cell membrane</location>
        <topology evidence="2">Multi-pass membrane protein</topology>
    </subcellularLocation>
</comment>
<evidence type="ECO:0000313" key="21">
    <source>
        <dbReference type="Proteomes" id="UP000316330"/>
    </source>
</evidence>
<feature type="domain" description="Histidine kinase" evidence="18">
    <location>
        <begin position="247"/>
        <end position="464"/>
    </location>
</feature>
<keyword evidence="12" id="KW-0902">Two-component regulatory system</keyword>
<evidence type="ECO:0000256" key="11">
    <source>
        <dbReference type="ARBA" id="ARBA00022989"/>
    </source>
</evidence>
<keyword evidence="8" id="KW-0547">Nucleotide-binding</keyword>
<evidence type="ECO:0000313" key="20">
    <source>
        <dbReference type="EMBL" id="TVY01374.1"/>
    </source>
</evidence>
<dbReference type="AlphaFoldDB" id="A0A559JNA8"/>
<dbReference type="Gene3D" id="3.30.565.10">
    <property type="entry name" value="Histidine kinase-like ATPase, C-terminal domain"/>
    <property type="match status" value="1"/>
</dbReference>
<evidence type="ECO:0000256" key="6">
    <source>
        <dbReference type="ARBA" id="ARBA00022679"/>
    </source>
</evidence>
<dbReference type="InterPro" id="IPR036097">
    <property type="entry name" value="HisK_dim/P_sf"/>
</dbReference>
<accession>A0A559JNA8</accession>
<dbReference type="PROSITE" id="PS50109">
    <property type="entry name" value="HIS_KIN"/>
    <property type="match status" value="1"/>
</dbReference>
<evidence type="ECO:0000256" key="14">
    <source>
        <dbReference type="ARBA" id="ARBA00023136"/>
    </source>
</evidence>
<evidence type="ECO:0000256" key="3">
    <source>
        <dbReference type="ARBA" id="ARBA00012438"/>
    </source>
</evidence>
<dbReference type="PANTHER" id="PTHR45528">
    <property type="entry name" value="SENSOR HISTIDINE KINASE CPXA"/>
    <property type="match status" value="1"/>
</dbReference>
<proteinExistence type="predicted"/>
<dbReference type="SUPFAM" id="SSF47384">
    <property type="entry name" value="Homodimeric domain of signal transducing histidine kinase"/>
    <property type="match status" value="1"/>
</dbReference>
<dbReference type="InterPro" id="IPR005467">
    <property type="entry name" value="His_kinase_dom"/>
</dbReference>
<dbReference type="Gene3D" id="1.10.287.130">
    <property type="match status" value="1"/>
</dbReference>
<evidence type="ECO:0000259" key="18">
    <source>
        <dbReference type="PROSITE" id="PS50109"/>
    </source>
</evidence>
<feature type="transmembrane region" description="Helical" evidence="17">
    <location>
        <begin position="6"/>
        <end position="31"/>
    </location>
</feature>
<evidence type="ECO:0000256" key="4">
    <source>
        <dbReference type="ARBA" id="ARBA00022475"/>
    </source>
</evidence>
<evidence type="ECO:0000256" key="2">
    <source>
        <dbReference type="ARBA" id="ARBA00004651"/>
    </source>
</evidence>
<evidence type="ECO:0000256" key="5">
    <source>
        <dbReference type="ARBA" id="ARBA00022553"/>
    </source>
</evidence>
<organism evidence="20 21">
    <name type="scientific">Cohnella terricola</name>
    <dbReference type="NCBI Taxonomy" id="1289167"/>
    <lineage>
        <taxon>Bacteria</taxon>
        <taxon>Bacillati</taxon>
        <taxon>Bacillota</taxon>
        <taxon>Bacilli</taxon>
        <taxon>Bacillales</taxon>
        <taxon>Paenibacillaceae</taxon>
        <taxon>Cohnella</taxon>
    </lineage>
</organism>
<dbReference type="GO" id="GO:0005524">
    <property type="term" value="F:ATP binding"/>
    <property type="evidence" value="ECO:0007669"/>
    <property type="project" value="UniProtKB-KW"/>
</dbReference>
<keyword evidence="7 17" id="KW-0812">Transmembrane</keyword>
<evidence type="ECO:0000256" key="17">
    <source>
        <dbReference type="SAM" id="Phobius"/>
    </source>
</evidence>
<dbReference type="GO" id="GO:0000155">
    <property type="term" value="F:phosphorelay sensor kinase activity"/>
    <property type="evidence" value="ECO:0007669"/>
    <property type="project" value="InterPro"/>
</dbReference>
<dbReference type="Gene3D" id="6.10.340.10">
    <property type="match status" value="1"/>
</dbReference>
<dbReference type="InterPro" id="IPR003661">
    <property type="entry name" value="HisK_dim/P_dom"/>
</dbReference>
<dbReference type="OrthoDB" id="9813151at2"/>
<keyword evidence="14 17" id="KW-0472">Membrane</keyword>
<dbReference type="GO" id="GO:0005886">
    <property type="term" value="C:plasma membrane"/>
    <property type="evidence" value="ECO:0007669"/>
    <property type="project" value="UniProtKB-SubCell"/>
</dbReference>
<dbReference type="InterPro" id="IPR003594">
    <property type="entry name" value="HATPase_dom"/>
</dbReference>
<evidence type="ECO:0000259" key="19">
    <source>
        <dbReference type="PROSITE" id="PS50885"/>
    </source>
</evidence>
<evidence type="ECO:0000256" key="10">
    <source>
        <dbReference type="ARBA" id="ARBA00022840"/>
    </source>
</evidence>
<dbReference type="FunFam" id="3.30.565.10:FF:000006">
    <property type="entry name" value="Sensor histidine kinase WalK"/>
    <property type="match status" value="1"/>
</dbReference>
<keyword evidence="4" id="KW-1003">Cell membrane</keyword>
<evidence type="ECO:0000256" key="12">
    <source>
        <dbReference type="ARBA" id="ARBA00023012"/>
    </source>
</evidence>
<keyword evidence="5" id="KW-0597">Phosphoprotein</keyword>
<evidence type="ECO:0000256" key="1">
    <source>
        <dbReference type="ARBA" id="ARBA00000085"/>
    </source>
</evidence>
<sequence>MRTLYVRIVLTFVGIAFVSGMIGLLLTSLYYQDQLKTDNEEKILKMGESIRSLYEQESEVKLDKYLEGVAALGFQIYAVDESLTGRVFGRAFKHGVLNEAEIRAVLNGDVYHGMREENRRVKIFSLFENSVRNTVGIPLRTKEGKAALFVRPDLEAQIGGIRVIVAVLLGFTFLTSLVLIAVSTRYVVKPLKDLKKATQQIVKGDFNVGLEKSRNRKDEIGDLADHFAIMAESIGRLDRMRQEFVANVSHEFQSPLTSMQGFARAVLDNQATPEQIERYMTIIERESRRLSSLSTQLLRLASLDREDRRLHVESFRLDEQIRQVLIALEWQWTDKALNLELDLPEAEIVADAELLHEVWLNLIANGIRFSKSGDTVSIAIREEDGDVIAVDVRDTGAGIPEAEIPYIFDRFHKADKSRSHSASDSGSGLGLSIVSKIVSLHQGTIEVESQLGEGTVFTVRLPRL</sequence>
<keyword evidence="9" id="KW-0418">Kinase</keyword>
<dbReference type="InterPro" id="IPR050398">
    <property type="entry name" value="HssS/ArlS-like"/>
</dbReference>
<dbReference type="EMBL" id="VNJJ01000004">
    <property type="protein sequence ID" value="TVY01374.1"/>
    <property type="molecule type" value="Genomic_DNA"/>
</dbReference>
<evidence type="ECO:0000256" key="7">
    <source>
        <dbReference type="ARBA" id="ARBA00022692"/>
    </source>
</evidence>
<dbReference type="CDD" id="cd06225">
    <property type="entry name" value="HAMP"/>
    <property type="match status" value="1"/>
</dbReference>
<gene>
    <name evidence="20" type="ORF">FPZ45_09565</name>
</gene>
<keyword evidence="6" id="KW-0808">Transferase</keyword>
<name>A0A559JNA8_9BACL</name>
<comment type="caution">
    <text evidence="20">The sequence shown here is derived from an EMBL/GenBank/DDBJ whole genome shotgun (WGS) entry which is preliminary data.</text>
</comment>
<dbReference type="PROSITE" id="PS50885">
    <property type="entry name" value="HAMP"/>
    <property type="match status" value="1"/>
</dbReference>
<dbReference type="FunFam" id="1.10.287.130:FF:000001">
    <property type="entry name" value="Two-component sensor histidine kinase"/>
    <property type="match status" value="1"/>
</dbReference>
<keyword evidence="21" id="KW-1185">Reference proteome</keyword>
<dbReference type="SMART" id="SM00388">
    <property type="entry name" value="HisKA"/>
    <property type="match status" value="1"/>
</dbReference>
<dbReference type="InterPro" id="IPR036890">
    <property type="entry name" value="HATPase_C_sf"/>
</dbReference>
<reference evidence="20 21" key="1">
    <citation type="submission" date="2019-07" db="EMBL/GenBank/DDBJ databases">
        <authorList>
            <person name="Kim J."/>
        </authorList>
    </citation>
    <scope>NUCLEOTIDE SEQUENCE [LARGE SCALE GENOMIC DNA]</scope>
    <source>
        <strain evidence="20 21">G13</strain>
    </source>
</reference>
<feature type="transmembrane region" description="Helical" evidence="17">
    <location>
        <begin position="161"/>
        <end position="182"/>
    </location>
</feature>
<evidence type="ECO:0000256" key="13">
    <source>
        <dbReference type="ARBA" id="ARBA00023026"/>
    </source>
</evidence>
<keyword evidence="13" id="KW-0843">Virulence</keyword>
<dbReference type="Proteomes" id="UP000316330">
    <property type="component" value="Unassembled WGS sequence"/>
</dbReference>
<keyword evidence="10" id="KW-0067">ATP-binding</keyword>
<dbReference type="SMART" id="SM00304">
    <property type="entry name" value="HAMP"/>
    <property type="match status" value="1"/>
</dbReference>
<dbReference type="Pfam" id="PF02518">
    <property type="entry name" value="HATPase_c"/>
    <property type="match status" value="1"/>
</dbReference>
<dbReference type="Pfam" id="PF00512">
    <property type="entry name" value="HisKA"/>
    <property type="match status" value="1"/>
</dbReference>
<dbReference type="SMART" id="SM00387">
    <property type="entry name" value="HATPase_c"/>
    <property type="match status" value="1"/>
</dbReference>
<dbReference type="SUPFAM" id="SSF55874">
    <property type="entry name" value="ATPase domain of HSP90 chaperone/DNA topoisomerase II/histidine kinase"/>
    <property type="match status" value="1"/>
</dbReference>
<dbReference type="EC" id="2.7.13.3" evidence="3"/>
<evidence type="ECO:0000256" key="8">
    <source>
        <dbReference type="ARBA" id="ARBA00022741"/>
    </source>
</evidence>
<dbReference type="CDD" id="cd00082">
    <property type="entry name" value="HisKA"/>
    <property type="match status" value="1"/>
</dbReference>